<evidence type="ECO:0000256" key="9">
    <source>
        <dbReference type="ARBA" id="ARBA00022984"/>
    </source>
</evidence>
<evidence type="ECO:0000256" key="8">
    <source>
        <dbReference type="ARBA" id="ARBA00022960"/>
    </source>
</evidence>
<feature type="compositionally biased region" description="Gly residues" evidence="14">
    <location>
        <begin position="799"/>
        <end position="811"/>
    </location>
</feature>
<sequence>MASSARQTKGTARTASTARTGTTARKRRFFNYPRSHVKGFRRWLPSWRVLLGTFLAGVALVAGVVIAAYATTTVPEEAAYAKQQKTTVYYSDGVTEIGNFLTENRVIVPFESLPKYVGNSVVASEDATFWENSGIDLKGIGRAVLNNLQGGSRQGASTITQQYAERYYSDETISSYAGKFREAMLALRLTQKQEKSEILGNYLNTIYFGRGAHGIEAAAQTYFGVPASELTISQAAMITAIIPNPTNYDPAVNPEITQQKWERVIRRMAEQGYITPEEKAAAAFPVVNEKVQTNTKGGQAGYLLELVKNEWVAAGNDEGDLEVKGYKITTTIDKDMQAMAVQTAETTIPREGDHPASPYLKPSIVSIDPADGAVKAVYGGPDFVTQQYNSATRGVAQAGSTFKPFTLVAALEQGIDLSARYDGENGIQVPGFYDGDRKVVNFGNYGYGNIDLVKATANSVNTVYAALNMEVGPDKTMDAAIRAGIPEDAQDLAAVPSNVLGSASVRALDIAHAYATFAAQGYESTPHVVQSVKMLSNDAEIWEPAGRNGKAFEPDVMAAATYAMTQVVEQKGGSGQVAKAVGRPVAGKTGTSNDNKSAWFAGYVPQLATVVGLYQTNDETHAQESITPFGKWATGRNPAITGGTWPVEAWTSYMEGVLALPQYADVQEFPKYTPKKPLPTETPSEAPTEIPPVDEPVEPEPVEPELATVPTDLVGKSKDDVAQILAGLGLEVSFTEDWSDQAPGVVIRAPGGKQVEPGSRVSIVLSKGPKPSAPNPTPTPTTPTTPPPTTPPDENEGNASGGQGNGGGRGN</sequence>
<dbReference type="CDD" id="cd06577">
    <property type="entry name" value="PASTA_pknB"/>
    <property type="match status" value="1"/>
</dbReference>
<dbReference type="GO" id="GO:0009002">
    <property type="term" value="F:serine-type D-Ala-D-Ala carboxypeptidase activity"/>
    <property type="evidence" value="ECO:0007669"/>
    <property type="project" value="UniProtKB-EC"/>
</dbReference>
<keyword evidence="5" id="KW-0328">Glycosyltransferase</keyword>
<evidence type="ECO:0000256" key="12">
    <source>
        <dbReference type="ARBA" id="ARBA00034000"/>
    </source>
</evidence>
<evidence type="ECO:0000256" key="3">
    <source>
        <dbReference type="ARBA" id="ARBA00022645"/>
    </source>
</evidence>
<keyword evidence="3" id="KW-0121">Carboxypeptidase</keyword>
<evidence type="ECO:0000256" key="7">
    <source>
        <dbReference type="ARBA" id="ARBA00022801"/>
    </source>
</evidence>
<evidence type="ECO:0000256" key="11">
    <source>
        <dbReference type="ARBA" id="ARBA00023316"/>
    </source>
</evidence>
<accession>A0A4Q1KSN4</accession>
<dbReference type="EMBL" id="SDJQ01000018">
    <property type="protein sequence ID" value="RXR32399.1"/>
    <property type="molecule type" value="Genomic_DNA"/>
</dbReference>
<keyword evidence="15" id="KW-1133">Transmembrane helix</keyword>
<dbReference type="Gene3D" id="3.40.710.10">
    <property type="entry name" value="DD-peptidase/beta-lactamase superfamily"/>
    <property type="match status" value="1"/>
</dbReference>
<proteinExistence type="inferred from homology"/>
<keyword evidence="4" id="KW-0645">Protease</keyword>
<dbReference type="Pfam" id="PF00905">
    <property type="entry name" value="Transpeptidase"/>
    <property type="match status" value="1"/>
</dbReference>
<evidence type="ECO:0000256" key="15">
    <source>
        <dbReference type="SAM" id="Phobius"/>
    </source>
</evidence>
<dbReference type="EMBL" id="SDJR01000013">
    <property type="protein sequence ID" value="RXR22334.1"/>
    <property type="molecule type" value="Genomic_DNA"/>
</dbReference>
<dbReference type="GO" id="GO:0009252">
    <property type="term" value="P:peptidoglycan biosynthetic process"/>
    <property type="evidence" value="ECO:0007669"/>
    <property type="project" value="UniProtKB-KW"/>
</dbReference>
<comment type="caution">
    <text evidence="18">The sequence shown here is derived from an EMBL/GenBank/DDBJ whole genome shotgun (WGS) entry which is preliminary data.</text>
</comment>
<keyword evidence="11" id="KW-0961">Cell wall biogenesis/degradation</keyword>
<evidence type="ECO:0000313" key="17">
    <source>
        <dbReference type="EMBL" id="RXR22334.1"/>
    </source>
</evidence>
<feature type="region of interest" description="Disordered" evidence="14">
    <location>
        <begin position="674"/>
        <end position="701"/>
    </location>
</feature>
<evidence type="ECO:0000313" key="20">
    <source>
        <dbReference type="Proteomes" id="UP000290517"/>
    </source>
</evidence>
<dbReference type="OrthoDB" id="9766909at2"/>
<dbReference type="GO" id="GO:0071555">
    <property type="term" value="P:cell wall organization"/>
    <property type="evidence" value="ECO:0007669"/>
    <property type="project" value="UniProtKB-KW"/>
</dbReference>
<evidence type="ECO:0000256" key="10">
    <source>
        <dbReference type="ARBA" id="ARBA00023268"/>
    </source>
</evidence>
<dbReference type="InterPro" id="IPR023346">
    <property type="entry name" value="Lysozyme-like_dom_sf"/>
</dbReference>
<keyword evidence="15" id="KW-0812">Transmembrane</keyword>
<dbReference type="GO" id="GO:0030288">
    <property type="term" value="C:outer membrane-bounded periplasmic space"/>
    <property type="evidence" value="ECO:0007669"/>
    <property type="project" value="TreeGrafter"/>
</dbReference>
<evidence type="ECO:0000313" key="18">
    <source>
        <dbReference type="EMBL" id="RXR32399.1"/>
    </source>
</evidence>
<dbReference type="InterPro" id="IPR001264">
    <property type="entry name" value="Glyco_trans_51"/>
</dbReference>
<gene>
    <name evidence="17" type="ORF">EQW73_16445</name>
    <name evidence="18" type="ORF">EQW78_13880</name>
</gene>
<evidence type="ECO:0000256" key="6">
    <source>
        <dbReference type="ARBA" id="ARBA00022679"/>
    </source>
</evidence>
<organism evidence="18 19">
    <name type="scientific">Oerskovia turbata</name>
    <dbReference type="NCBI Taxonomy" id="1713"/>
    <lineage>
        <taxon>Bacteria</taxon>
        <taxon>Bacillati</taxon>
        <taxon>Actinomycetota</taxon>
        <taxon>Actinomycetes</taxon>
        <taxon>Micrococcales</taxon>
        <taxon>Cellulomonadaceae</taxon>
        <taxon>Oerskovia</taxon>
    </lineage>
</organism>
<dbReference type="PANTHER" id="PTHR32282">
    <property type="entry name" value="BINDING PROTEIN TRANSPEPTIDASE, PUTATIVE-RELATED"/>
    <property type="match status" value="1"/>
</dbReference>
<keyword evidence="8" id="KW-0133">Cell shape</keyword>
<dbReference type="Pfam" id="PF00912">
    <property type="entry name" value="Transgly"/>
    <property type="match status" value="1"/>
</dbReference>
<evidence type="ECO:0000256" key="13">
    <source>
        <dbReference type="ARBA" id="ARBA00049902"/>
    </source>
</evidence>
<dbReference type="GO" id="GO:0008360">
    <property type="term" value="P:regulation of cell shape"/>
    <property type="evidence" value="ECO:0007669"/>
    <property type="project" value="UniProtKB-KW"/>
</dbReference>
<evidence type="ECO:0000256" key="1">
    <source>
        <dbReference type="ARBA" id="ARBA00007090"/>
    </source>
</evidence>
<dbReference type="FunFam" id="1.10.3810.10:FF:000001">
    <property type="entry name" value="Penicillin-binding protein 1A"/>
    <property type="match status" value="1"/>
</dbReference>
<dbReference type="GO" id="GO:0008955">
    <property type="term" value="F:peptidoglycan glycosyltransferase activity"/>
    <property type="evidence" value="ECO:0007669"/>
    <property type="project" value="UniProtKB-EC"/>
</dbReference>
<comment type="catalytic activity">
    <reaction evidence="12">
        <text>Preferential cleavage: (Ac)2-L-Lys-D-Ala-|-D-Ala. Also transpeptidation of peptidyl-alanyl moieties that are N-acyl substituents of D-alanine.</text>
        <dbReference type="EC" id="3.4.16.4"/>
    </reaction>
</comment>
<dbReference type="Gene3D" id="3.30.10.20">
    <property type="match status" value="1"/>
</dbReference>
<dbReference type="InterPro" id="IPR005543">
    <property type="entry name" value="PASTA_dom"/>
</dbReference>
<name>A0A4Q1KSN4_9CELL</name>
<dbReference type="RefSeq" id="WP_051703206.1">
    <property type="nucleotide sequence ID" value="NZ_JOFV01000018.1"/>
</dbReference>
<keyword evidence="6" id="KW-0808">Transferase</keyword>
<dbReference type="SUPFAM" id="SSF53955">
    <property type="entry name" value="Lysozyme-like"/>
    <property type="match status" value="1"/>
</dbReference>
<dbReference type="PANTHER" id="PTHR32282:SF34">
    <property type="entry name" value="PENICILLIN-BINDING PROTEIN 1A"/>
    <property type="match status" value="1"/>
</dbReference>
<evidence type="ECO:0000256" key="14">
    <source>
        <dbReference type="SAM" id="MobiDB-lite"/>
    </source>
</evidence>
<dbReference type="InterPro" id="IPR012338">
    <property type="entry name" value="Beta-lactam/transpept-like"/>
</dbReference>
<evidence type="ECO:0000256" key="5">
    <source>
        <dbReference type="ARBA" id="ARBA00022676"/>
    </source>
</evidence>
<dbReference type="InterPro" id="IPR036950">
    <property type="entry name" value="PBP_transglycosylase"/>
</dbReference>
<keyword evidence="10" id="KW-0511">Multifunctional enzyme</keyword>
<dbReference type="Proteomes" id="UP000290517">
    <property type="component" value="Unassembled WGS sequence"/>
</dbReference>
<comment type="catalytic activity">
    <reaction evidence="13">
        <text>[GlcNAc-(1-&gt;4)-Mur2Ac(oyl-L-Ala-gamma-D-Glu-L-Lys-D-Ala-D-Ala)](n)-di-trans,octa-cis-undecaprenyl diphosphate + beta-D-GlcNAc-(1-&gt;4)-Mur2Ac(oyl-L-Ala-gamma-D-Glu-L-Lys-D-Ala-D-Ala)-di-trans,octa-cis-undecaprenyl diphosphate = [GlcNAc-(1-&gt;4)-Mur2Ac(oyl-L-Ala-gamma-D-Glu-L-Lys-D-Ala-D-Ala)](n+1)-di-trans,octa-cis-undecaprenyl diphosphate + di-trans,octa-cis-undecaprenyl diphosphate + H(+)</text>
        <dbReference type="Rhea" id="RHEA:23708"/>
        <dbReference type="Rhea" id="RHEA-COMP:9602"/>
        <dbReference type="Rhea" id="RHEA-COMP:9603"/>
        <dbReference type="ChEBI" id="CHEBI:15378"/>
        <dbReference type="ChEBI" id="CHEBI:58405"/>
        <dbReference type="ChEBI" id="CHEBI:60033"/>
        <dbReference type="ChEBI" id="CHEBI:78435"/>
        <dbReference type="EC" id="2.4.99.28"/>
    </reaction>
</comment>
<dbReference type="InterPro" id="IPR050396">
    <property type="entry name" value="Glycosyltr_51/Transpeptidase"/>
</dbReference>
<feature type="region of interest" description="Disordered" evidence="14">
    <location>
        <begin position="764"/>
        <end position="811"/>
    </location>
</feature>
<dbReference type="Gene3D" id="1.10.3810.10">
    <property type="entry name" value="Biosynthetic peptidoglycan transglycosylase-like"/>
    <property type="match status" value="1"/>
</dbReference>
<dbReference type="STRING" id="1713.GCA_000718325_03156"/>
<feature type="transmembrane region" description="Helical" evidence="15">
    <location>
        <begin position="49"/>
        <end position="70"/>
    </location>
</feature>
<keyword evidence="15" id="KW-0472">Membrane</keyword>
<dbReference type="GO" id="GO:0008658">
    <property type="term" value="F:penicillin binding"/>
    <property type="evidence" value="ECO:0007669"/>
    <property type="project" value="InterPro"/>
</dbReference>
<dbReference type="Pfam" id="PF03793">
    <property type="entry name" value="PASTA"/>
    <property type="match status" value="1"/>
</dbReference>
<keyword evidence="20" id="KW-1185">Reference proteome</keyword>
<feature type="compositionally biased region" description="Pro residues" evidence="14">
    <location>
        <begin position="771"/>
        <end position="791"/>
    </location>
</feature>
<dbReference type="GO" id="GO:0006508">
    <property type="term" value="P:proteolysis"/>
    <property type="evidence" value="ECO:0007669"/>
    <property type="project" value="UniProtKB-KW"/>
</dbReference>
<reference evidence="19 20" key="1">
    <citation type="submission" date="2019-01" db="EMBL/GenBank/DDBJ databases">
        <title>Oerskovia turbata Genome sequencing and assembly.</title>
        <authorList>
            <person name="Dou T."/>
        </authorList>
    </citation>
    <scope>NUCLEOTIDE SEQUENCE [LARGE SCALE GENOMIC DNA]</scope>
    <source>
        <strain evidence="18 19">JCM12123</strain>
        <strain evidence="17 20">JCM3160</strain>
    </source>
</reference>
<dbReference type="SMART" id="SM00740">
    <property type="entry name" value="PASTA"/>
    <property type="match status" value="1"/>
</dbReference>
<comment type="similarity">
    <text evidence="1">In the C-terminal section; belongs to the transpeptidase family.</text>
</comment>
<evidence type="ECO:0000256" key="2">
    <source>
        <dbReference type="ARBA" id="ARBA00007739"/>
    </source>
</evidence>
<dbReference type="Proteomes" id="UP000289805">
    <property type="component" value="Unassembled WGS sequence"/>
</dbReference>
<comment type="similarity">
    <text evidence="2">In the N-terminal section; belongs to the glycosyltransferase 51 family.</text>
</comment>
<feature type="compositionally biased region" description="Low complexity" evidence="14">
    <location>
        <begin position="8"/>
        <end position="20"/>
    </location>
</feature>
<dbReference type="AlphaFoldDB" id="A0A4Q1KSN4"/>
<evidence type="ECO:0000259" key="16">
    <source>
        <dbReference type="SMART" id="SM00740"/>
    </source>
</evidence>
<feature type="domain" description="PASTA" evidence="16">
    <location>
        <begin position="703"/>
        <end position="767"/>
    </location>
</feature>
<dbReference type="SUPFAM" id="SSF56601">
    <property type="entry name" value="beta-lactamase/transpeptidase-like"/>
    <property type="match status" value="1"/>
</dbReference>
<evidence type="ECO:0000313" key="19">
    <source>
        <dbReference type="Proteomes" id="UP000289805"/>
    </source>
</evidence>
<dbReference type="InterPro" id="IPR001460">
    <property type="entry name" value="PCN-bd_Tpept"/>
</dbReference>
<evidence type="ECO:0000256" key="4">
    <source>
        <dbReference type="ARBA" id="ARBA00022670"/>
    </source>
</evidence>
<keyword evidence="7" id="KW-0378">Hydrolase</keyword>
<protein>
    <submittedName>
        <fullName evidence="18">PASTA domain-containing protein</fullName>
    </submittedName>
</protein>
<keyword evidence="9" id="KW-0573">Peptidoglycan synthesis</keyword>
<feature type="region of interest" description="Disordered" evidence="14">
    <location>
        <begin position="1"/>
        <end position="20"/>
    </location>
</feature>